<protein>
    <submittedName>
        <fullName evidence="3">Pilus assembly protein</fullName>
    </submittedName>
</protein>
<accession>A0A4R0PCE2</accession>
<dbReference type="Gene3D" id="3.40.50.410">
    <property type="entry name" value="von Willebrand factor, type A domain"/>
    <property type="match status" value="1"/>
</dbReference>
<dbReference type="EMBL" id="SJST01000004">
    <property type="protein sequence ID" value="TCD13848.1"/>
    <property type="molecule type" value="Genomic_DNA"/>
</dbReference>
<dbReference type="Pfam" id="PF13400">
    <property type="entry name" value="Tad"/>
    <property type="match status" value="1"/>
</dbReference>
<dbReference type="AlphaFoldDB" id="A0A4R0PCE2"/>
<name>A0A4R0PCE2_9HYPH</name>
<organism evidence="3 4">
    <name type="scientific">Oricola cellulosilytica</name>
    <dbReference type="NCBI Taxonomy" id="1429082"/>
    <lineage>
        <taxon>Bacteria</taxon>
        <taxon>Pseudomonadati</taxon>
        <taxon>Pseudomonadota</taxon>
        <taxon>Alphaproteobacteria</taxon>
        <taxon>Hyphomicrobiales</taxon>
        <taxon>Ahrensiaceae</taxon>
        <taxon>Oricola</taxon>
    </lineage>
</organism>
<evidence type="ECO:0000256" key="1">
    <source>
        <dbReference type="SAM" id="Phobius"/>
    </source>
</evidence>
<dbReference type="InterPro" id="IPR028087">
    <property type="entry name" value="Tad_N"/>
</dbReference>
<dbReference type="Proteomes" id="UP000291301">
    <property type="component" value="Unassembled WGS sequence"/>
</dbReference>
<gene>
    <name evidence="3" type="ORF">E0D97_12175</name>
</gene>
<feature type="domain" description="VWFA" evidence="2">
    <location>
        <begin position="148"/>
        <end position="419"/>
    </location>
</feature>
<evidence type="ECO:0000313" key="4">
    <source>
        <dbReference type="Proteomes" id="UP000291301"/>
    </source>
</evidence>
<keyword evidence="1" id="KW-1133">Transmembrane helix</keyword>
<comment type="caution">
    <text evidence="3">The sequence shown here is derived from an EMBL/GenBank/DDBJ whole genome shotgun (WGS) entry which is preliminary data.</text>
</comment>
<keyword evidence="1" id="KW-0812">Transmembrane</keyword>
<dbReference type="SUPFAM" id="SSF53300">
    <property type="entry name" value="vWA-like"/>
    <property type="match status" value="1"/>
</dbReference>
<reference evidence="3 4" key="1">
    <citation type="journal article" date="2015" name="Antonie Van Leeuwenhoek">
        <title>Oricola cellulosilytica gen. nov., sp. nov., a cellulose-degrading bacterium of the family Phyllobacteriaceae isolated from surface seashore water, and emended descriptions of Mesorhizobium loti and Phyllobacterium myrsinacearum.</title>
        <authorList>
            <person name="Hameed A."/>
            <person name="Shahina M."/>
            <person name="Lai W.A."/>
            <person name="Lin S.Y."/>
            <person name="Young L.S."/>
            <person name="Liu Y.C."/>
            <person name="Hsu Y.H."/>
            <person name="Young C.C."/>
        </authorList>
    </citation>
    <scope>NUCLEOTIDE SEQUENCE [LARGE SCALE GENOMIC DNA]</scope>
    <source>
        <strain evidence="3 4">KCTC 52183</strain>
    </source>
</reference>
<dbReference type="InterPro" id="IPR002035">
    <property type="entry name" value="VWF_A"/>
</dbReference>
<dbReference type="PROSITE" id="PS50234">
    <property type="entry name" value="VWFA"/>
    <property type="match status" value="1"/>
</dbReference>
<dbReference type="RefSeq" id="WP_131569263.1">
    <property type="nucleotide sequence ID" value="NZ_JAINFK010000003.1"/>
</dbReference>
<feature type="transmembrane region" description="Helical" evidence="1">
    <location>
        <begin position="21"/>
        <end position="38"/>
    </location>
</feature>
<keyword evidence="4" id="KW-1185">Reference proteome</keyword>
<evidence type="ECO:0000313" key="3">
    <source>
        <dbReference type="EMBL" id="TCD13848.1"/>
    </source>
</evidence>
<keyword evidence="1" id="KW-0472">Membrane</keyword>
<dbReference type="InterPro" id="IPR036465">
    <property type="entry name" value="vWFA_dom_sf"/>
</dbReference>
<sequence>MGKLPDRIRGFRQDRQGNFGVMFAVSATALLMAGGMAIDVSRMFSTELKLSQAVDAAVLATTQGLTLGDIKEKDADEKIRAYLDANLDGRNFDPSAVTIDAIVIDKATRTLTVDAHTQMPMTMTGIFGYDRQRVAVSSKAKYSQNAIEVAMALDVTGSMKNPISGTSTRKIDALKKAAKSGIATLLLDPALKDRVRVALAPYSAGVNATPVIDKIVTTTWSKGCAYERTGPEKYTDTFATAKAKIGSEAFARVGGRFPWDCPSAPIVPLEQSQAVLNSNIDALGTGGCTAGQVGVAWAQYLLSPKWNAAWPAKSQAAPYSGAGTSKYAIIMTDGAFNFHGTTSRFCDQTVKSERYAKRICDQMKANGINVYSIAFSAEVEAEMMMKECASTNTASNTYYYSATDEAGLEEAFVSIAEDIKGLRLVN</sequence>
<proteinExistence type="predicted"/>
<dbReference type="OrthoDB" id="7522752at2"/>
<evidence type="ECO:0000259" key="2">
    <source>
        <dbReference type="PROSITE" id="PS50234"/>
    </source>
</evidence>